<evidence type="ECO:0000313" key="3">
    <source>
        <dbReference type="EMBL" id="MBC5623602.1"/>
    </source>
</evidence>
<dbReference type="PROSITE" id="PS50056">
    <property type="entry name" value="TYR_PHOSPHATASE_2"/>
    <property type="match status" value="1"/>
</dbReference>
<dbReference type="PANTHER" id="PTHR31126:SF1">
    <property type="entry name" value="TYROSINE SPECIFIC PROTEIN PHOSPHATASES DOMAIN-CONTAINING PROTEIN"/>
    <property type="match status" value="1"/>
</dbReference>
<proteinExistence type="inferred from homology"/>
<keyword evidence="4" id="KW-1185">Reference proteome</keyword>
<evidence type="ECO:0000256" key="1">
    <source>
        <dbReference type="ARBA" id="ARBA00009580"/>
    </source>
</evidence>
<dbReference type="Gene3D" id="3.90.190.10">
    <property type="entry name" value="Protein tyrosine phosphatase superfamily"/>
    <property type="match status" value="1"/>
</dbReference>
<dbReference type="RefSeq" id="WP_186978627.1">
    <property type="nucleotide sequence ID" value="NZ_JACOOH010000012.1"/>
</dbReference>
<gene>
    <name evidence="3" type="ORF">H8S64_21135</name>
</gene>
<reference evidence="3 4" key="1">
    <citation type="submission" date="2020-08" db="EMBL/GenBank/DDBJ databases">
        <title>Genome public.</title>
        <authorList>
            <person name="Liu C."/>
            <person name="Sun Q."/>
        </authorList>
    </citation>
    <scope>NUCLEOTIDE SEQUENCE [LARGE SCALE GENOMIC DNA]</scope>
    <source>
        <strain evidence="3 4">NSJ-56</strain>
    </source>
</reference>
<organism evidence="3 4">
    <name type="scientific">Butyricimonas hominis</name>
    <dbReference type="NCBI Taxonomy" id="2763032"/>
    <lineage>
        <taxon>Bacteria</taxon>
        <taxon>Pseudomonadati</taxon>
        <taxon>Bacteroidota</taxon>
        <taxon>Bacteroidia</taxon>
        <taxon>Bacteroidales</taxon>
        <taxon>Odoribacteraceae</taxon>
        <taxon>Butyricimonas</taxon>
    </lineage>
</organism>
<dbReference type="PANTHER" id="PTHR31126">
    <property type="entry name" value="TYROSINE-PROTEIN PHOSPHATASE"/>
    <property type="match status" value="1"/>
</dbReference>
<dbReference type="Proteomes" id="UP000646484">
    <property type="component" value="Unassembled WGS sequence"/>
</dbReference>
<dbReference type="InterPro" id="IPR016130">
    <property type="entry name" value="Tyr_Pase_AS"/>
</dbReference>
<accession>A0ABR7D6P8</accession>
<dbReference type="InterPro" id="IPR029021">
    <property type="entry name" value="Prot-tyrosine_phosphatase-like"/>
</dbReference>
<evidence type="ECO:0000259" key="2">
    <source>
        <dbReference type="PROSITE" id="PS50056"/>
    </source>
</evidence>
<dbReference type="Pfam" id="PF13350">
    <property type="entry name" value="Y_phosphatase3"/>
    <property type="match status" value="1"/>
</dbReference>
<dbReference type="InterPro" id="IPR000387">
    <property type="entry name" value="Tyr_Pase_dom"/>
</dbReference>
<dbReference type="InterPro" id="IPR026893">
    <property type="entry name" value="Tyr/Ser_Pase_IphP-type"/>
</dbReference>
<comment type="similarity">
    <text evidence="1">Belongs to the protein-tyrosine phosphatase family.</text>
</comment>
<dbReference type="PROSITE" id="PS00383">
    <property type="entry name" value="TYR_PHOSPHATASE_1"/>
    <property type="match status" value="1"/>
</dbReference>
<protein>
    <submittedName>
        <fullName evidence="3">Tyrosine-protein phosphatase</fullName>
    </submittedName>
</protein>
<comment type="caution">
    <text evidence="3">The sequence shown here is derived from an EMBL/GenBank/DDBJ whole genome shotgun (WGS) entry which is preliminary data.</text>
</comment>
<dbReference type="SUPFAM" id="SSF52799">
    <property type="entry name" value="(Phosphotyrosine protein) phosphatases II"/>
    <property type="match status" value="1"/>
</dbReference>
<name>A0ABR7D6P8_9BACT</name>
<dbReference type="EMBL" id="JACOOH010000012">
    <property type="protein sequence ID" value="MBC5623602.1"/>
    <property type="molecule type" value="Genomic_DNA"/>
</dbReference>
<feature type="domain" description="Tyrosine specific protein phosphatases" evidence="2">
    <location>
        <begin position="300"/>
        <end position="346"/>
    </location>
</feature>
<evidence type="ECO:0000313" key="4">
    <source>
        <dbReference type="Proteomes" id="UP000646484"/>
    </source>
</evidence>
<sequence length="421" mass="47072">MKTLRIYCKLLKIHDKSRVSFGCRLSAAQAAVSKASPQGAIDLINFIDLTDLTDLIIFRIFVNTNTIKVQNTMRLAMIIITTTIVCHSCKDKTPGKTLANGYATPDMAEITVNKNTKETTITLQVDGDWALFEASSIDALDTLQTPIGNGNSSSTTTNSITIPSPEKKYYRLVTPRETFTFSERQLPMAGGYNFRDLGGFPTQDGRHVKWGKLFRSDDLHKLTEADLHYLSSIPVTSVVDFRGPKEIANAPDKLPGSTRHAYKLSIEPGNVLTLVNFSDLGPEQLDSLMTQIYVHLVTEEPFIERYRTFFQLLQDSTQVPLLFHCSAGKDRTGTAAALILYALGVDEAIIMEDYLASNHYLGDKYAKELEQNPGLKPVLTVKREFLQAAIDRIKQDHGSVENFLVKVLHVDIPKFKARYLY</sequence>